<sequence length="471" mass="51917">MGDRTAVMLLMLLLSSWCLTAVTGNRGSGARGGEEGEGGEGSGRRFVLEESEEVVKAEGGEVRVVRGYGTAGRPAPMHIGFITMEPKTLYIPQYLDSSLILFVRRGEARIGWIYKDGMVERRLKMGDIIHIAAGSTYYMVNTGKGQRLQIICSIDTSESLGLGPYQSFFIGGGMYPSSVLAGFDIGTLTAAFNVTTEEMDTILGAHVRGPIVFYNDRAPSQPRSLVSYMQFKQMQVQKEGCAAADDEGEEEMQQEENKRWTLRKFLTNLFYNRKKGKKRSAPNAYNLYDRDPDFHNSHGWSIALDEGNYAPLGINDIGVYLVNLTAGSMMLPHVNPTATEYGIVLGGSGIIQVVYPNGTTAMNAEVSEGDVFLIPRYFPFCQIASLIGPFEFFGFTTSARRNRPQFLVGASSILRTMLGPELAAGFGVTEEELRKVVEAQKDAVMVASWTPPKKRGKREDEPLVIRRMVDV</sequence>
<evidence type="ECO:0000259" key="2">
    <source>
        <dbReference type="SMART" id="SM00835"/>
    </source>
</evidence>
<comment type="caution">
    <text evidence="3">The sequence shown here is derived from an EMBL/GenBank/DDBJ whole genome shotgun (WGS) entry which is preliminary data.</text>
</comment>
<organism evidence="3 4">
    <name type="scientific">Cocos nucifera</name>
    <name type="common">Coconut palm</name>
    <dbReference type="NCBI Taxonomy" id="13894"/>
    <lineage>
        <taxon>Eukaryota</taxon>
        <taxon>Viridiplantae</taxon>
        <taxon>Streptophyta</taxon>
        <taxon>Embryophyta</taxon>
        <taxon>Tracheophyta</taxon>
        <taxon>Spermatophyta</taxon>
        <taxon>Magnoliopsida</taxon>
        <taxon>Liliopsida</taxon>
        <taxon>Arecaceae</taxon>
        <taxon>Arecoideae</taxon>
        <taxon>Cocoseae</taxon>
        <taxon>Attaleinae</taxon>
        <taxon>Cocos</taxon>
    </lineage>
</organism>
<reference evidence="3" key="1">
    <citation type="journal article" date="2017" name="Gigascience">
        <title>The genome draft of coconut (Cocos nucifera).</title>
        <authorList>
            <person name="Xiao Y."/>
            <person name="Xu P."/>
            <person name="Fan H."/>
            <person name="Baudouin L."/>
            <person name="Xia W."/>
            <person name="Bocs S."/>
            <person name="Xu J."/>
            <person name="Li Q."/>
            <person name="Guo A."/>
            <person name="Zhou L."/>
            <person name="Li J."/>
            <person name="Wu Y."/>
            <person name="Ma Z."/>
            <person name="Armero A."/>
            <person name="Issali A.E."/>
            <person name="Liu N."/>
            <person name="Peng M."/>
            <person name="Yang Y."/>
        </authorList>
    </citation>
    <scope>NUCLEOTIDE SEQUENCE</scope>
    <source>
        <tissue evidence="3">Spear leaf of Hainan Tall coconut</tissue>
    </source>
</reference>
<dbReference type="PANTHER" id="PTHR31189">
    <property type="entry name" value="OS03G0336100 PROTEIN-RELATED"/>
    <property type="match status" value="1"/>
</dbReference>
<dbReference type="InterPro" id="IPR014710">
    <property type="entry name" value="RmlC-like_jellyroll"/>
</dbReference>
<name>A0A8K0I6R4_COCNU</name>
<dbReference type="SUPFAM" id="SSF51182">
    <property type="entry name" value="RmlC-like cupins"/>
    <property type="match status" value="1"/>
</dbReference>
<dbReference type="Proteomes" id="UP000797356">
    <property type="component" value="Chromosome 4"/>
</dbReference>
<feature type="domain" description="Cupin type-1" evidence="2">
    <location>
        <begin position="46"/>
        <end position="200"/>
    </location>
</feature>
<dbReference type="InterPro" id="IPR050253">
    <property type="entry name" value="Seed_Storage-Functional"/>
</dbReference>
<dbReference type="Pfam" id="PF00190">
    <property type="entry name" value="Cupin_1"/>
    <property type="match status" value="1"/>
</dbReference>
<dbReference type="InterPro" id="IPR006045">
    <property type="entry name" value="Cupin_1"/>
</dbReference>
<dbReference type="EMBL" id="CM017875">
    <property type="protein sequence ID" value="KAG1338955.1"/>
    <property type="molecule type" value="Genomic_DNA"/>
</dbReference>
<dbReference type="Gene3D" id="2.60.120.10">
    <property type="entry name" value="Jelly Rolls"/>
    <property type="match status" value="2"/>
</dbReference>
<proteinExistence type="predicted"/>
<dbReference type="PANTHER" id="PTHR31189:SF2">
    <property type="entry name" value="RMLC-LIKE CUPINS SUPERFAMILY PROTEIN"/>
    <property type="match status" value="1"/>
</dbReference>
<keyword evidence="4" id="KW-1185">Reference proteome</keyword>
<feature type="signal peptide" evidence="1">
    <location>
        <begin position="1"/>
        <end position="24"/>
    </location>
</feature>
<feature type="domain" description="Cupin type-1" evidence="2">
    <location>
        <begin position="285"/>
        <end position="434"/>
    </location>
</feature>
<dbReference type="SMART" id="SM00835">
    <property type="entry name" value="Cupin_1"/>
    <property type="match status" value="2"/>
</dbReference>
<evidence type="ECO:0000313" key="4">
    <source>
        <dbReference type="Proteomes" id="UP000797356"/>
    </source>
</evidence>
<accession>A0A8K0I6R4</accession>
<dbReference type="InterPro" id="IPR011051">
    <property type="entry name" value="RmlC_Cupin_sf"/>
</dbReference>
<evidence type="ECO:0000313" key="3">
    <source>
        <dbReference type="EMBL" id="KAG1338955.1"/>
    </source>
</evidence>
<reference evidence="3" key="2">
    <citation type="submission" date="2019-07" db="EMBL/GenBank/DDBJ databases">
        <authorList>
            <person name="Yang Y."/>
            <person name="Bocs S."/>
            <person name="Baudouin L."/>
        </authorList>
    </citation>
    <scope>NUCLEOTIDE SEQUENCE</scope>
    <source>
        <tissue evidence="3">Spear leaf of Hainan Tall coconut</tissue>
    </source>
</reference>
<dbReference type="CDD" id="cd02245">
    <property type="entry name" value="cupin_7S_vicilin-like_C"/>
    <property type="match status" value="1"/>
</dbReference>
<dbReference type="AlphaFoldDB" id="A0A8K0I6R4"/>
<keyword evidence="1" id="KW-0732">Signal</keyword>
<dbReference type="OrthoDB" id="2019862at2759"/>
<dbReference type="CDD" id="cd02244">
    <property type="entry name" value="cupin_7S_vicilin-like_N"/>
    <property type="match status" value="1"/>
</dbReference>
<protein>
    <submittedName>
        <fullName evidence="3">Vicilin-like seed storage protein</fullName>
    </submittedName>
</protein>
<feature type="chain" id="PRO_5035463154" evidence="1">
    <location>
        <begin position="25"/>
        <end position="471"/>
    </location>
</feature>
<evidence type="ECO:0000256" key="1">
    <source>
        <dbReference type="SAM" id="SignalP"/>
    </source>
</evidence>
<gene>
    <name evidence="3" type="ORF">COCNU_04G012610</name>
</gene>